<dbReference type="AlphaFoldDB" id="A0A9W9WZS6"/>
<feature type="region of interest" description="Disordered" evidence="1">
    <location>
        <begin position="1"/>
        <end position="50"/>
    </location>
</feature>
<name>A0A9W9WZS6_9EURO</name>
<evidence type="ECO:0000256" key="1">
    <source>
        <dbReference type="SAM" id="MobiDB-lite"/>
    </source>
</evidence>
<dbReference type="EMBL" id="JAPWDO010000003">
    <property type="protein sequence ID" value="KAJ5479743.1"/>
    <property type="molecule type" value="Genomic_DNA"/>
</dbReference>
<organism evidence="2 3">
    <name type="scientific">Penicillium desertorum</name>
    <dbReference type="NCBI Taxonomy" id="1303715"/>
    <lineage>
        <taxon>Eukaryota</taxon>
        <taxon>Fungi</taxon>
        <taxon>Dikarya</taxon>
        <taxon>Ascomycota</taxon>
        <taxon>Pezizomycotina</taxon>
        <taxon>Eurotiomycetes</taxon>
        <taxon>Eurotiomycetidae</taxon>
        <taxon>Eurotiales</taxon>
        <taxon>Aspergillaceae</taxon>
        <taxon>Penicillium</taxon>
    </lineage>
</organism>
<protein>
    <submittedName>
        <fullName evidence="2">Uncharacterized protein</fullName>
    </submittedName>
</protein>
<gene>
    <name evidence="2" type="ORF">N7530_005252</name>
</gene>
<evidence type="ECO:0000313" key="3">
    <source>
        <dbReference type="Proteomes" id="UP001147760"/>
    </source>
</evidence>
<feature type="compositionally biased region" description="Basic and acidic residues" evidence="1">
    <location>
        <begin position="378"/>
        <end position="393"/>
    </location>
</feature>
<sequence>MSSRHPDMEAPRPSDAEVQEHRGTESFDAEELEISSGPTLVPSPTPIDSDLSDTLDVADTLDVSDALLSPEPEETASVVGNGRNHQFASRHVSLRRVWQRFRFAGRHAGLGLRQRLRGFAGRQVDRYRRRRERRERRRREQEDSRLDNQLATRLARFSLSDIEDPVAWERRRVGSLFTNHQARYSHHNIENPADPVAWERRRVENLLANRQVRTRDESIEDPVTSERRRVETLLANRQARISHHNIEEFISQQTDWTVLETSPLQLEENENIESHNPPHPTSQTQIRAASPVHSFHSRDSNIPPHPTSQTQIRAASPVHSFNSRDSNIAYYGRHDDNNGPRDDNSDDYVPSGSDSQVRRGRSLRRAESIVSDAASDVRGSDHPSRESSYERPRGRQLMRDSSIVTDPWAAYWGPIGNPPSDLFSRVQRSASSRRSGSIDDDASSGNRPLRDLSPQVRRGRSLRRTGSGFSDAFPEVRRIHPDREPSDEEQRGRQLLRTSSIVTDPWAELWGPVDLPVDPRPQEEPESSGYLEVEAGYDSAEEWERLNLRVTQWVEGVSAAGL</sequence>
<feature type="compositionally biased region" description="Polar residues" evidence="1">
    <location>
        <begin position="307"/>
        <end position="326"/>
    </location>
</feature>
<feature type="compositionally biased region" description="Basic and acidic residues" evidence="1">
    <location>
        <begin position="332"/>
        <end position="343"/>
    </location>
</feature>
<keyword evidence="3" id="KW-1185">Reference proteome</keyword>
<evidence type="ECO:0000313" key="2">
    <source>
        <dbReference type="EMBL" id="KAJ5479743.1"/>
    </source>
</evidence>
<reference evidence="2" key="2">
    <citation type="journal article" date="2023" name="IMA Fungus">
        <title>Comparative genomic study of the Penicillium genus elucidates a diverse pangenome and 15 lateral gene transfer events.</title>
        <authorList>
            <person name="Petersen C."/>
            <person name="Sorensen T."/>
            <person name="Nielsen M.R."/>
            <person name="Sondergaard T.E."/>
            <person name="Sorensen J.L."/>
            <person name="Fitzpatrick D.A."/>
            <person name="Frisvad J.C."/>
            <person name="Nielsen K.L."/>
        </authorList>
    </citation>
    <scope>NUCLEOTIDE SEQUENCE</scope>
    <source>
        <strain evidence="2">IBT 17660</strain>
    </source>
</reference>
<feature type="region of interest" description="Disordered" evidence="1">
    <location>
        <begin position="422"/>
        <end position="497"/>
    </location>
</feature>
<dbReference type="Proteomes" id="UP001147760">
    <property type="component" value="Unassembled WGS sequence"/>
</dbReference>
<feature type="region of interest" description="Disordered" evidence="1">
    <location>
        <begin position="271"/>
        <end position="400"/>
    </location>
</feature>
<accession>A0A9W9WZS6</accession>
<proteinExistence type="predicted"/>
<reference evidence="2" key="1">
    <citation type="submission" date="2022-12" db="EMBL/GenBank/DDBJ databases">
        <authorList>
            <person name="Petersen C."/>
        </authorList>
    </citation>
    <scope>NUCLEOTIDE SEQUENCE</scope>
    <source>
        <strain evidence="2">IBT 17660</strain>
    </source>
</reference>
<dbReference type="OrthoDB" id="4364827at2759"/>
<feature type="compositionally biased region" description="Basic and acidic residues" evidence="1">
    <location>
        <begin position="474"/>
        <end position="492"/>
    </location>
</feature>
<feature type="compositionally biased region" description="Basic and acidic residues" evidence="1">
    <location>
        <begin position="1"/>
        <end position="25"/>
    </location>
</feature>
<comment type="caution">
    <text evidence="2">The sequence shown here is derived from an EMBL/GenBank/DDBJ whole genome shotgun (WGS) entry which is preliminary data.</text>
</comment>